<comment type="catalytic activity">
    <reaction evidence="8">
        <text>ATP + H2O = ADP + phosphate + H(+)</text>
        <dbReference type="Rhea" id="RHEA:13065"/>
        <dbReference type="ChEBI" id="CHEBI:15377"/>
        <dbReference type="ChEBI" id="CHEBI:15378"/>
        <dbReference type="ChEBI" id="CHEBI:30616"/>
        <dbReference type="ChEBI" id="CHEBI:43474"/>
        <dbReference type="ChEBI" id="CHEBI:456216"/>
        <dbReference type="EC" id="3.6.4.13"/>
    </reaction>
</comment>
<keyword evidence="6" id="KW-0067">ATP-binding</keyword>
<evidence type="ECO:0000256" key="1">
    <source>
        <dbReference type="ARBA" id="ARBA00004496"/>
    </source>
</evidence>
<evidence type="ECO:0000256" key="3">
    <source>
        <dbReference type="ARBA" id="ARBA00022741"/>
    </source>
</evidence>
<evidence type="ECO:0000256" key="8">
    <source>
        <dbReference type="ARBA" id="ARBA00047984"/>
    </source>
</evidence>
<keyword evidence="12" id="KW-1185">Reference proteome</keyword>
<organism evidence="11 12">
    <name type="scientific">Bowmanella dokdonensis</name>
    <dbReference type="NCBI Taxonomy" id="751969"/>
    <lineage>
        <taxon>Bacteria</taxon>
        <taxon>Pseudomonadati</taxon>
        <taxon>Pseudomonadota</taxon>
        <taxon>Gammaproteobacteria</taxon>
        <taxon>Alteromonadales</taxon>
        <taxon>Alteromonadaceae</taxon>
        <taxon>Bowmanella</taxon>
    </lineage>
</organism>
<keyword evidence="7" id="KW-0694">RNA-binding</keyword>
<comment type="subcellular location">
    <subcellularLocation>
        <location evidence="1">Cytoplasm</location>
    </subcellularLocation>
</comment>
<evidence type="ECO:0000313" key="11">
    <source>
        <dbReference type="EMBL" id="MBN7827849.1"/>
    </source>
</evidence>
<dbReference type="EMBL" id="JAFKCV010000095">
    <property type="protein sequence ID" value="MBN7827849.1"/>
    <property type="molecule type" value="Genomic_DNA"/>
</dbReference>
<dbReference type="GO" id="GO:0016787">
    <property type="term" value="F:hydrolase activity"/>
    <property type="evidence" value="ECO:0007669"/>
    <property type="project" value="UniProtKB-KW"/>
</dbReference>
<dbReference type="GO" id="GO:0005737">
    <property type="term" value="C:cytoplasm"/>
    <property type="evidence" value="ECO:0007669"/>
    <property type="project" value="UniProtKB-SubCell"/>
</dbReference>
<evidence type="ECO:0000259" key="10">
    <source>
        <dbReference type="Pfam" id="PF03880"/>
    </source>
</evidence>
<dbReference type="InterPro" id="IPR034415">
    <property type="entry name" value="CsdA_RRM"/>
</dbReference>
<reference evidence="11" key="1">
    <citation type="submission" date="2021-03" db="EMBL/GenBank/DDBJ databases">
        <title>novel species isolated from a fishpond in China.</title>
        <authorList>
            <person name="Lu H."/>
            <person name="Cai Z."/>
        </authorList>
    </citation>
    <scope>NUCLEOTIDE SEQUENCE</scope>
    <source>
        <strain evidence="11">JCM 30855</strain>
    </source>
</reference>
<evidence type="ECO:0000256" key="9">
    <source>
        <dbReference type="SAM" id="MobiDB-lite"/>
    </source>
</evidence>
<dbReference type="CDD" id="cd12499">
    <property type="entry name" value="RRM_EcCsdA_like"/>
    <property type="match status" value="1"/>
</dbReference>
<dbReference type="Gene3D" id="3.30.70.330">
    <property type="match status" value="1"/>
</dbReference>
<feature type="region of interest" description="Disordered" evidence="9">
    <location>
        <begin position="15"/>
        <end position="78"/>
    </location>
</feature>
<keyword evidence="5" id="KW-0347">Helicase</keyword>
<name>A0A939IT54_9ALTE</name>
<protein>
    <submittedName>
        <fullName evidence="11">DbpA RNA binding domain-containing protein</fullName>
    </submittedName>
</protein>
<dbReference type="FunFam" id="3.30.70.330:FF:000068">
    <property type="entry name" value="ATP-dependent RNA helicase DeaD"/>
    <property type="match status" value="1"/>
</dbReference>
<keyword evidence="3" id="KW-0547">Nucleotide-binding</keyword>
<feature type="non-terminal residue" evidence="11">
    <location>
        <position position="146"/>
    </location>
</feature>
<comment type="caution">
    <text evidence="11">The sequence shown here is derived from an EMBL/GenBank/DDBJ whole genome shotgun (WGS) entry which is preliminary data.</text>
</comment>
<evidence type="ECO:0000256" key="5">
    <source>
        <dbReference type="ARBA" id="ARBA00022806"/>
    </source>
</evidence>
<dbReference type="InterPro" id="IPR012677">
    <property type="entry name" value="Nucleotide-bd_a/b_plait_sf"/>
</dbReference>
<dbReference type="AlphaFoldDB" id="A0A939IT54"/>
<feature type="compositionally biased region" description="Basic and acidic residues" evidence="9">
    <location>
        <begin position="20"/>
        <end position="78"/>
    </location>
</feature>
<dbReference type="GO" id="GO:0005524">
    <property type="term" value="F:ATP binding"/>
    <property type="evidence" value="ECO:0007669"/>
    <property type="project" value="UniProtKB-KW"/>
</dbReference>
<keyword evidence="4" id="KW-0378">Hydrolase</keyword>
<evidence type="ECO:0000256" key="4">
    <source>
        <dbReference type="ARBA" id="ARBA00022801"/>
    </source>
</evidence>
<evidence type="ECO:0000256" key="7">
    <source>
        <dbReference type="ARBA" id="ARBA00022884"/>
    </source>
</evidence>
<evidence type="ECO:0000313" key="12">
    <source>
        <dbReference type="Proteomes" id="UP000664654"/>
    </source>
</evidence>
<sequence length="146" mass="16089">ATPEVLMAALAKIAQGEEPLLLKESDRPDLSERAPRGDRPERGDRFRDRGEGRGRGDRGGERTERGPRRRSTPDEGMQRYKLEVGHAHGVKPGNIVGAIANEAGIESKHIGAIEIYDNYSTVDLPQGMPAEIRQILQKARVAGQRM</sequence>
<dbReference type="GO" id="GO:0003724">
    <property type="term" value="F:RNA helicase activity"/>
    <property type="evidence" value="ECO:0007669"/>
    <property type="project" value="UniProtKB-EC"/>
</dbReference>
<dbReference type="Pfam" id="PF03880">
    <property type="entry name" value="DbpA"/>
    <property type="match status" value="1"/>
</dbReference>
<dbReference type="RefSeq" id="WP_206575937.1">
    <property type="nucleotide sequence ID" value="NZ_JAFKCV010000095.1"/>
</dbReference>
<keyword evidence="2" id="KW-0963">Cytoplasm</keyword>
<proteinExistence type="predicted"/>
<dbReference type="InterPro" id="IPR005580">
    <property type="entry name" value="DbpA/CsdA_RNA-bd_dom"/>
</dbReference>
<feature type="domain" description="DEAD box helicase DbpA/CsdA RNA-binding" evidence="10">
    <location>
        <begin position="79"/>
        <end position="145"/>
    </location>
</feature>
<evidence type="ECO:0000256" key="2">
    <source>
        <dbReference type="ARBA" id="ARBA00022490"/>
    </source>
</evidence>
<feature type="non-terminal residue" evidence="11">
    <location>
        <position position="1"/>
    </location>
</feature>
<accession>A0A939IT54</accession>
<dbReference type="GO" id="GO:0003723">
    <property type="term" value="F:RNA binding"/>
    <property type="evidence" value="ECO:0007669"/>
    <property type="project" value="UniProtKB-KW"/>
</dbReference>
<evidence type="ECO:0000256" key="6">
    <source>
        <dbReference type="ARBA" id="ARBA00022840"/>
    </source>
</evidence>
<dbReference type="Proteomes" id="UP000664654">
    <property type="component" value="Unassembled WGS sequence"/>
</dbReference>
<gene>
    <name evidence="11" type="ORF">J0A66_21705</name>
</gene>